<evidence type="ECO:0000313" key="3">
    <source>
        <dbReference type="EMBL" id="UUX51746.1"/>
    </source>
</evidence>
<accession>A0A9J7AY72</accession>
<dbReference type="Pfam" id="PF17778">
    <property type="entry name" value="WHD_BLACT"/>
    <property type="match status" value="1"/>
</dbReference>
<organism evidence="3 4">
    <name type="scientific">Nisaea acidiphila</name>
    <dbReference type="NCBI Taxonomy" id="1862145"/>
    <lineage>
        <taxon>Bacteria</taxon>
        <taxon>Pseudomonadati</taxon>
        <taxon>Pseudomonadota</taxon>
        <taxon>Alphaproteobacteria</taxon>
        <taxon>Rhodospirillales</taxon>
        <taxon>Thalassobaculaceae</taxon>
        <taxon>Nisaea</taxon>
    </lineage>
</organism>
<dbReference type="Gene3D" id="3.60.15.10">
    <property type="entry name" value="Ribonuclease Z/Hydroxyacylglutathione hydrolase-like"/>
    <property type="match status" value="1"/>
</dbReference>
<dbReference type="CDD" id="cd16278">
    <property type="entry name" value="metallo-hydrolase-like_MBL-fold"/>
    <property type="match status" value="1"/>
</dbReference>
<dbReference type="KEGG" id="naci:NUH88_08595"/>
<dbReference type="InterPro" id="IPR001279">
    <property type="entry name" value="Metallo-B-lactamas"/>
</dbReference>
<evidence type="ECO:0000259" key="2">
    <source>
        <dbReference type="SMART" id="SM00849"/>
    </source>
</evidence>
<dbReference type="InterPro" id="IPR036866">
    <property type="entry name" value="RibonucZ/Hydroxyglut_hydro"/>
</dbReference>
<proteinExistence type="predicted"/>
<dbReference type="Proteomes" id="UP001060336">
    <property type="component" value="Chromosome"/>
</dbReference>
<dbReference type="AlphaFoldDB" id="A0A9J7AY72"/>
<evidence type="ECO:0000256" key="1">
    <source>
        <dbReference type="SAM" id="MobiDB-lite"/>
    </source>
</evidence>
<protein>
    <submittedName>
        <fullName evidence="3">MBL fold metallo-hydrolase</fullName>
    </submittedName>
</protein>
<dbReference type="PANTHER" id="PTHR23131">
    <property type="entry name" value="ENDORIBONUCLEASE LACTB2"/>
    <property type="match status" value="1"/>
</dbReference>
<dbReference type="PANTHER" id="PTHR23131:SF0">
    <property type="entry name" value="ENDORIBONUCLEASE LACTB2"/>
    <property type="match status" value="1"/>
</dbReference>
<dbReference type="Pfam" id="PF00753">
    <property type="entry name" value="Lactamase_B"/>
    <property type="match status" value="1"/>
</dbReference>
<keyword evidence="4" id="KW-1185">Reference proteome</keyword>
<dbReference type="RefSeq" id="WP_257771412.1">
    <property type="nucleotide sequence ID" value="NZ_CP102480.1"/>
</dbReference>
<gene>
    <name evidence="3" type="ORF">NUH88_08595</name>
</gene>
<feature type="compositionally biased region" description="Gly residues" evidence="1">
    <location>
        <begin position="107"/>
        <end position="118"/>
    </location>
</feature>
<evidence type="ECO:0000313" key="4">
    <source>
        <dbReference type="Proteomes" id="UP001060336"/>
    </source>
</evidence>
<dbReference type="InterPro" id="IPR041516">
    <property type="entry name" value="LACTB2_WH"/>
</dbReference>
<dbReference type="Gene3D" id="1.10.10.10">
    <property type="entry name" value="Winged helix-like DNA-binding domain superfamily/Winged helix DNA-binding domain"/>
    <property type="match status" value="1"/>
</dbReference>
<dbReference type="InterPro" id="IPR050662">
    <property type="entry name" value="Sec-metab_biosynth-thioest"/>
</dbReference>
<dbReference type="SUPFAM" id="SSF56281">
    <property type="entry name" value="Metallo-hydrolase/oxidoreductase"/>
    <property type="match status" value="1"/>
</dbReference>
<sequence>MGTAIPFDRDFEPPYGVVERLAPGLRRIMARNPGPFTFRGTATFIVGEGNVAVIDPGPDIAGHIPALLDGLGGERVSHILVTHTHLDHSPAAAELKAKTGAPTYGYGPHGSGPGGMEAGGDPDFEPDVRIGDGQLIEGGDWSLDALHTPGHTSNHLAFAWPERSILFPGDLVMGWSTSVISPPDGHMGDYLASLRKVLERDEETYWPTHGGPIRDPKPFVEAFIAHRRDREEEILACLKDGITAISDMVPVIYADVPPAVHGAAARSLLAALIHLVETGRVRTDGPPDEESDYRLP</sequence>
<feature type="region of interest" description="Disordered" evidence="1">
    <location>
        <begin position="100"/>
        <end position="119"/>
    </location>
</feature>
<dbReference type="SMART" id="SM00849">
    <property type="entry name" value="Lactamase_B"/>
    <property type="match status" value="1"/>
</dbReference>
<name>A0A9J7AY72_9PROT</name>
<feature type="domain" description="Metallo-beta-lactamase" evidence="2">
    <location>
        <begin position="39"/>
        <end position="209"/>
    </location>
</feature>
<dbReference type="EMBL" id="CP102480">
    <property type="protein sequence ID" value="UUX51746.1"/>
    <property type="molecule type" value="Genomic_DNA"/>
</dbReference>
<dbReference type="InterPro" id="IPR036388">
    <property type="entry name" value="WH-like_DNA-bd_sf"/>
</dbReference>
<reference evidence="3" key="1">
    <citation type="submission" date="2022-08" db="EMBL/GenBank/DDBJ databases">
        <title>Nisaea acidiphila sp. nov., isolated from a marine algal debris and emended description of the genus Nisaea Urios et al. 2008.</title>
        <authorList>
            <person name="Kwon K."/>
        </authorList>
    </citation>
    <scope>NUCLEOTIDE SEQUENCE</scope>
    <source>
        <strain evidence="3">MEBiC11861</strain>
    </source>
</reference>